<feature type="domain" description="DUF8083" evidence="1">
    <location>
        <begin position="6"/>
        <end position="269"/>
    </location>
</feature>
<comment type="caution">
    <text evidence="2">The sequence shown here is derived from an EMBL/GenBank/DDBJ whole genome shotgun (WGS) entry which is preliminary data.</text>
</comment>
<evidence type="ECO:0000313" key="2">
    <source>
        <dbReference type="EMBL" id="MBB4736387.1"/>
    </source>
</evidence>
<evidence type="ECO:0000259" key="1">
    <source>
        <dbReference type="Pfam" id="PF26312"/>
    </source>
</evidence>
<dbReference type="AlphaFoldDB" id="A0A7W7GQE2"/>
<sequence>MTLDAVAHLRVFEPADAFGERLQTRLAWAAALKRDDLDRQADARTLERVTRRSADPFPPTGQPDLIRVLHGYDGGPHFCPDQLADRAAWAALELKELLEPEVFDALVPADAIARNERARGVGEASVVADGAAGERLRTRASSWSLPHSWALLFDPEEQPGPVADGESARRTVPLPSALAQLWKAEKILAETAAGSDLAQEVTELVGWLQGFGRDAILEVDYGRLTRWVWPDETPFDVWTLVDSLDTGDDATAAVALDRLHRRWGEVGMRARAS</sequence>
<evidence type="ECO:0000313" key="3">
    <source>
        <dbReference type="Proteomes" id="UP000540191"/>
    </source>
</evidence>
<dbReference type="RefSeq" id="WP_184241999.1">
    <property type="nucleotide sequence ID" value="NZ_JACHNA010000001.1"/>
</dbReference>
<gene>
    <name evidence="2" type="ORF">HDA30_001895</name>
</gene>
<dbReference type="Pfam" id="PF26312">
    <property type="entry name" value="DUF8083"/>
    <property type="match status" value="1"/>
</dbReference>
<reference evidence="2 3" key="1">
    <citation type="submission" date="2020-08" db="EMBL/GenBank/DDBJ databases">
        <title>Sequencing the genomes of 1000 actinobacteria strains.</title>
        <authorList>
            <person name="Klenk H.-P."/>
        </authorList>
    </citation>
    <scope>NUCLEOTIDE SEQUENCE [LARGE SCALE GENOMIC DNA]</scope>
    <source>
        <strain evidence="2 3">DSM 23974</strain>
    </source>
</reference>
<dbReference type="Proteomes" id="UP000540191">
    <property type="component" value="Unassembled WGS sequence"/>
</dbReference>
<protein>
    <recommendedName>
        <fullName evidence="1">DUF8083 domain-containing protein</fullName>
    </recommendedName>
</protein>
<dbReference type="InterPro" id="IPR058396">
    <property type="entry name" value="DUF8083"/>
</dbReference>
<name>A0A7W7GQE2_9MICC</name>
<proteinExistence type="predicted"/>
<organism evidence="2 3">
    <name type="scientific">Micrococcus cohnii</name>
    <dbReference type="NCBI Taxonomy" id="993416"/>
    <lineage>
        <taxon>Bacteria</taxon>
        <taxon>Bacillati</taxon>
        <taxon>Actinomycetota</taxon>
        <taxon>Actinomycetes</taxon>
        <taxon>Micrococcales</taxon>
        <taxon>Micrococcaceae</taxon>
        <taxon>Micrococcus</taxon>
    </lineage>
</organism>
<keyword evidence="3" id="KW-1185">Reference proteome</keyword>
<accession>A0A7W7GQE2</accession>
<dbReference type="EMBL" id="JACHNA010000001">
    <property type="protein sequence ID" value="MBB4736387.1"/>
    <property type="molecule type" value="Genomic_DNA"/>
</dbReference>